<dbReference type="Proteomes" id="UP000316199">
    <property type="component" value="Unassembled WGS sequence"/>
</dbReference>
<evidence type="ECO:0000259" key="7">
    <source>
        <dbReference type="PROSITE" id="PS50850"/>
    </source>
</evidence>
<feature type="transmembrane region" description="Helical" evidence="6">
    <location>
        <begin position="341"/>
        <end position="359"/>
    </location>
</feature>
<feature type="transmembrane region" description="Helical" evidence="6">
    <location>
        <begin position="284"/>
        <end position="305"/>
    </location>
</feature>
<evidence type="ECO:0000256" key="1">
    <source>
        <dbReference type="ARBA" id="ARBA00004651"/>
    </source>
</evidence>
<keyword evidence="3 6" id="KW-0812">Transmembrane</keyword>
<reference evidence="8 9" key="1">
    <citation type="submission" date="2019-02" db="EMBL/GenBank/DDBJ databases">
        <title>Prokaryotic population dynamics and viral predation in marine succession experiment using metagenomics: the confinement effect.</title>
        <authorList>
            <person name="Haro-Moreno J.M."/>
            <person name="Rodriguez-Valera F."/>
            <person name="Lopez-Perez M."/>
        </authorList>
    </citation>
    <scope>NUCLEOTIDE SEQUENCE [LARGE SCALE GENOMIC DNA]</scope>
    <source>
        <strain evidence="8">MED-G157</strain>
    </source>
</reference>
<dbReference type="CDD" id="cd06173">
    <property type="entry name" value="MFS_MefA_like"/>
    <property type="match status" value="1"/>
</dbReference>
<dbReference type="AlphaFoldDB" id="A0A520RZN5"/>
<dbReference type="PANTHER" id="PTHR23513">
    <property type="entry name" value="INTEGRAL MEMBRANE EFFLUX PROTEIN-RELATED"/>
    <property type="match status" value="1"/>
</dbReference>
<feature type="transmembrane region" description="Helical" evidence="6">
    <location>
        <begin position="134"/>
        <end position="154"/>
    </location>
</feature>
<evidence type="ECO:0000256" key="4">
    <source>
        <dbReference type="ARBA" id="ARBA00022989"/>
    </source>
</evidence>
<evidence type="ECO:0000313" key="9">
    <source>
        <dbReference type="Proteomes" id="UP000316199"/>
    </source>
</evidence>
<feature type="transmembrane region" description="Helical" evidence="6">
    <location>
        <begin position="371"/>
        <end position="396"/>
    </location>
</feature>
<name>A0A520RZN5_9GAMM</name>
<feature type="transmembrane region" description="Helical" evidence="6">
    <location>
        <begin position="71"/>
        <end position="91"/>
    </location>
</feature>
<gene>
    <name evidence="8" type="ORF">EVA68_06350</name>
</gene>
<protein>
    <submittedName>
        <fullName evidence="8">MFS transporter</fullName>
    </submittedName>
</protein>
<dbReference type="GO" id="GO:0022857">
    <property type="term" value="F:transmembrane transporter activity"/>
    <property type="evidence" value="ECO:0007669"/>
    <property type="project" value="InterPro"/>
</dbReference>
<evidence type="ECO:0000256" key="6">
    <source>
        <dbReference type="SAM" id="Phobius"/>
    </source>
</evidence>
<keyword evidence="2" id="KW-1003">Cell membrane</keyword>
<accession>A0A520RZN5</accession>
<dbReference type="InterPro" id="IPR005829">
    <property type="entry name" value="Sugar_transporter_CS"/>
</dbReference>
<evidence type="ECO:0000256" key="2">
    <source>
        <dbReference type="ARBA" id="ARBA00022475"/>
    </source>
</evidence>
<dbReference type="InterPro" id="IPR036259">
    <property type="entry name" value="MFS_trans_sf"/>
</dbReference>
<evidence type="ECO:0000256" key="5">
    <source>
        <dbReference type="ARBA" id="ARBA00023136"/>
    </source>
</evidence>
<dbReference type="SUPFAM" id="SSF103473">
    <property type="entry name" value="MFS general substrate transporter"/>
    <property type="match status" value="1"/>
</dbReference>
<dbReference type="PROSITE" id="PS50850">
    <property type="entry name" value="MFS"/>
    <property type="match status" value="1"/>
</dbReference>
<dbReference type="Gene3D" id="1.20.1250.20">
    <property type="entry name" value="MFS general substrate transporter like domains"/>
    <property type="match status" value="1"/>
</dbReference>
<feature type="transmembrane region" description="Helical" evidence="6">
    <location>
        <begin position="97"/>
        <end position="114"/>
    </location>
</feature>
<feature type="transmembrane region" description="Helical" evidence="6">
    <location>
        <begin position="218"/>
        <end position="242"/>
    </location>
</feature>
<comment type="caution">
    <text evidence="8">The sequence shown here is derived from an EMBL/GenBank/DDBJ whole genome shotgun (WGS) entry which is preliminary data.</text>
</comment>
<dbReference type="PANTHER" id="PTHR23513:SF6">
    <property type="entry name" value="MAJOR FACILITATOR SUPERFAMILY ASSOCIATED DOMAIN-CONTAINING PROTEIN"/>
    <property type="match status" value="1"/>
</dbReference>
<dbReference type="PROSITE" id="PS00217">
    <property type="entry name" value="SUGAR_TRANSPORT_2"/>
    <property type="match status" value="1"/>
</dbReference>
<dbReference type="InterPro" id="IPR011701">
    <property type="entry name" value="MFS"/>
</dbReference>
<dbReference type="GO" id="GO:0005886">
    <property type="term" value="C:plasma membrane"/>
    <property type="evidence" value="ECO:0007669"/>
    <property type="project" value="UniProtKB-SubCell"/>
</dbReference>
<proteinExistence type="predicted"/>
<organism evidence="8 9">
    <name type="scientific">OM182 bacterium</name>
    <dbReference type="NCBI Taxonomy" id="2510334"/>
    <lineage>
        <taxon>Bacteria</taxon>
        <taxon>Pseudomonadati</taxon>
        <taxon>Pseudomonadota</taxon>
        <taxon>Gammaproteobacteria</taxon>
        <taxon>OMG group</taxon>
        <taxon>OM182 clade</taxon>
    </lineage>
</organism>
<evidence type="ECO:0000313" key="8">
    <source>
        <dbReference type="EMBL" id="RZO75692.1"/>
    </source>
</evidence>
<feature type="transmembrane region" description="Helical" evidence="6">
    <location>
        <begin position="254"/>
        <end position="272"/>
    </location>
</feature>
<comment type="subcellular location">
    <subcellularLocation>
        <location evidence="1">Cell membrane</location>
        <topology evidence="1">Multi-pass membrane protein</topology>
    </subcellularLocation>
</comment>
<dbReference type="EMBL" id="SHAG01000027">
    <property type="protein sequence ID" value="RZO75692.1"/>
    <property type="molecule type" value="Genomic_DNA"/>
</dbReference>
<feature type="transmembrane region" description="Helical" evidence="6">
    <location>
        <begin position="40"/>
        <end position="59"/>
    </location>
</feature>
<evidence type="ECO:0000256" key="3">
    <source>
        <dbReference type="ARBA" id="ARBA00022692"/>
    </source>
</evidence>
<feature type="transmembrane region" description="Helical" evidence="6">
    <location>
        <begin position="160"/>
        <end position="179"/>
    </location>
</feature>
<dbReference type="InterPro" id="IPR020846">
    <property type="entry name" value="MFS_dom"/>
</dbReference>
<keyword evidence="5 6" id="KW-0472">Membrane</keyword>
<feature type="domain" description="Major facilitator superfamily (MFS) profile" evidence="7">
    <location>
        <begin position="215"/>
        <end position="405"/>
    </location>
</feature>
<sequence>MIKPLHYYLIATGSWFLAYGIQGVMFAWFVTIVLRESPSMVGIAHMTLLAPATVLVLIGGSLADQFGGKPIAIIGQSLAVVCVLFLALVIYFDYFSYPILLVFAFALGCAQAIVTPARDGLLPLVASGRIQRTVVQSTITQFGIMMLGFVIASFADKSGALIILSIQVAVLLFGIVAILKIKVNSSQSPESDYNLMKQIRLSIYTGMQTVLGNPVLRAILLINFAMGLFFMSSYMVTIPLLLREVYGGSSSQLSWINLANCLGLVLMMFYLLRMGDLKRQGRGLLLSHGIGAIALAGVALGTGFISLIVGVFVWGLAGGLSVTASRSIAQELSPPSQRGRVMAFFSFSFMAAGPIGALFSGFMSGWLGPEIALLCSAFAMLIVVIAVSICSSLWNLGINEEITKY</sequence>
<keyword evidence="4 6" id="KW-1133">Transmembrane helix</keyword>
<dbReference type="Pfam" id="PF07690">
    <property type="entry name" value="MFS_1"/>
    <property type="match status" value="1"/>
</dbReference>
<feature type="transmembrane region" description="Helical" evidence="6">
    <location>
        <begin position="7"/>
        <end position="34"/>
    </location>
</feature>